<protein>
    <submittedName>
        <fullName evidence="2">Uncharacterized protein</fullName>
    </submittedName>
</protein>
<sequence length="194" mass="23249">MQKIKNIYQQPSSINQDSHYFLRPKHSALPSMLEPFQDIKLNYRLPKLSNSYNQTSSEESKTKSSHSHLQKLSSNRYLSRFVRSTTIEEPILKKNQEIIQSCDLKIKEHKKQLAKVYMKLQANQILYRNYLHQELQKESTQNYKPQVGFQENSFNFYNYQQPKTKTNNILQSQQLMHFRQQSKRFRTNQSVQDK</sequence>
<comment type="caution">
    <text evidence="2">The sequence shown here is derived from an EMBL/GenBank/DDBJ whole genome shotgun (WGS) entry which is preliminary data.</text>
</comment>
<evidence type="ECO:0000313" key="3">
    <source>
        <dbReference type="Proteomes" id="UP000683925"/>
    </source>
</evidence>
<dbReference type="EMBL" id="CAJJDP010000058">
    <property type="protein sequence ID" value="CAD8171910.1"/>
    <property type="molecule type" value="Genomic_DNA"/>
</dbReference>
<accession>A0A8S1V3F3</accession>
<evidence type="ECO:0000313" key="2">
    <source>
        <dbReference type="EMBL" id="CAD8171910.1"/>
    </source>
</evidence>
<keyword evidence="3" id="KW-1185">Reference proteome</keyword>
<gene>
    <name evidence="2" type="ORF">POCTA_138.1.T0590092</name>
</gene>
<evidence type="ECO:0000256" key="1">
    <source>
        <dbReference type="SAM" id="MobiDB-lite"/>
    </source>
</evidence>
<name>A0A8S1V3F3_PAROT</name>
<dbReference type="OMA" id="QDSHYFL"/>
<dbReference type="AlphaFoldDB" id="A0A8S1V3F3"/>
<organism evidence="2 3">
    <name type="scientific">Paramecium octaurelia</name>
    <dbReference type="NCBI Taxonomy" id="43137"/>
    <lineage>
        <taxon>Eukaryota</taxon>
        <taxon>Sar</taxon>
        <taxon>Alveolata</taxon>
        <taxon>Ciliophora</taxon>
        <taxon>Intramacronucleata</taxon>
        <taxon>Oligohymenophorea</taxon>
        <taxon>Peniculida</taxon>
        <taxon>Parameciidae</taxon>
        <taxon>Paramecium</taxon>
    </lineage>
</organism>
<reference evidence="2" key="1">
    <citation type="submission" date="2021-01" db="EMBL/GenBank/DDBJ databases">
        <authorList>
            <consortium name="Genoscope - CEA"/>
            <person name="William W."/>
        </authorList>
    </citation>
    <scope>NUCLEOTIDE SEQUENCE</scope>
</reference>
<proteinExistence type="predicted"/>
<feature type="region of interest" description="Disordered" evidence="1">
    <location>
        <begin position="51"/>
        <end position="71"/>
    </location>
</feature>
<dbReference type="Proteomes" id="UP000683925">
    <property type="component" value="Unassembled WGS sequence"/>
</dbReference>
<dbReference type="OrthoDB" id="302393at2759"/>